<dbReference type="SMART" id="SM00530">
    <property type="entry name" value="HTH_XRE"/>
    <property type="match status" value="1"/>
</dbReference>
<protein>
    <recommendedName>
        <fullName evidence="1">HTH cro/C1-type domain-containing protein</fullName>
    </recommendedName>
</protein>
<organism evidence="2 3">
    <name type="scientific">Niabella ginsenosidivorans</name>
    <dbReference type="NCBI Taxonomy" id="1176587"/>
    <lineage>
        <taxon>Bacteria</taxon>
        <taxon>Pseudomonadati</taxon>
        <taxon>Bacteroidota</taxon>
        <taxon>Chitinophagia</taxon>
        <taxon>Chitinophagales</taxon>
        <taxon>Chitinophagaceae</taxon>
        <taxon>Niabella</taxon>
    </lineage>
</organism>
<accession>A0A1A9I6C7</accession>
<dbReference type="CDD" id="cd00093">
    <property type="entry name" value="HTH_XRE"/>
    <property type="match status" value="1"/>
</dbReference>
<feature type="domain" description="HTH cro/C1-type" evidence="1">
    <location>
        <begin position="18"/>
        <end position="72"/>
    </location>
</feature>
<evidence type="ECO:0000259" key="1">
    <source>
        <dbReference type="PROSITE" id="PS50943"/>
    </source>
</evidence>
<dbReference type="KEGG" id="nia:A8C56_21225"/>
<dbReference type="Gene3D" id="1.10.260.40">
    <property type="entry name" value="lambda repressor-like DNA-binding domains"/>
    <property type="match status" value="1"/>
</dbReference>
<name>A0A1A9I6C7_9BACT</name>
<proteinExistence type="predicted"/>
<dbReference type="REBASE" id="153771">
    <property type="entry name" value="C.Nsp26ORF21230P"/>
</dbReference>
<dbReference type="PROSITE" id="PS50943">
    <property type="entry name" value="HTH_CROC1"/>
    <property type="match status" value="1"/>
</dbReference>
<dbReference type="EMBL" id="CP015772">
    <property type="protein sequence ID" value="ANH83166.1"/>
    <property type="molecule type" value="Genomic_DNA"/>
</dbReference>
<dbReference type="RefSeq" id="WP_067760491.1">
    <property type="nucleotide sequence ID" value="NZ_CP015772.1"/>
</dbReference>
<dbReference type="Proteomes" id="UP000077667">
    <property type="component" value="Chromosome"/>
</dbReference>
<dbReference type="STRING" id="1176587.A8C56_21225"/>
<sequence length="108" mass="12133">MSNLKSKRKADKIIINRLAAVLKEEGVSNKALAAELGYEETTISKWATNTIQPPLATFFRIALTINRDLKDFFISSKDIEGEEKKKLLKELAVIAEKGKRTGKNKIQD</sequence>
<dbReference type="SUPFAM" id="SSF47413">
    <property type="entry name" value="lambda repressor-like DNA-binding domains"/>
    <property type="match status" value="1"/>
</dbReference>
<evidence type="ECO:0000313" key="2">
    <source>
        <dbReference type="EMBL" id="ANH83166.1"/>
    </source>
</evidence>
<evidence type="ECO:0000313" key="3">
    <source>
        <dbReference type="Proteomes" id="UP000077667"/>
    </source>
</evidence>
<reference evidence="2 3" key="1">
    <citation type="submission" date="2016-05" db="EMBL/GenBank/DDBJ databases">
        <title>Niabella ginsenosidivorans BS26 whole genome sequencing.</title>
        <authorList>
            <person name="Im W.T."/>
            <person name="Siddiqi M.Z."/>
        </authorList>
    </citation>
    <scope>NUCLEOTIDE SEQUENCE [LARGE SCALE GENOMIC DNA]</scope>
    <source>
        <strain evidence="2 3">BS26</strain>
    </source>
</reference>
<dbReference type="InterPro" id="IPR010982">
    <property type="entry name" value="Lambda_DNA-bd_dom_sf"/>
</dbReference>
<gene>
    <name evidence="2" type="ORF">A8C56_21225</name>
</gene>
<dbReference type="GO" id="GO:0003677">
    <property type="term" value="F:DNA binding"/>
    <property type="evidence" value="ECO:0007669"/>
    <property type="project" value="InterPro"/>
</dbReference>
<dbReference type="Pfam" id="PF01381">
    <property type="entry name" value="HTH_3"/>
    <property type="match status" value="1"/>
</dbReference>
<dbReference type="OrthoDB" id="7865033at2"/>
<keyword evidence="3" id="KW-1185">Reference proteome</keyword>
<dbReference type="InterPro" id="IPR001387">
    <property type="entry name" value="Cro/C1-type_HTH"/>
</dbReference>
<dbReference type="AlphaFoldDB" id="A0A1A9I6C7"/>